<gene>
    <name evidence="2" type="ORF">S01H1_64408</name>
</gene>
<evidence type="ECO:0000256" key="1">
    <source>
        <dbReference type="SAM" id="Coils"/>
    </source>
</evidence>
<protein>
    <submittedName>
        <fullName evidence="2">Uncharacterized protein</fullName>
    </submittedName>
</protein>
<sequence length="62" mass="7468">MVKKKENVSVLKKKIKYLEEELVRKEQMIEKLKKENIVLFKTALKHSEKKVDNVRKNKAEKE</sequence>
<feature type="coiled-coil region" evidence="1">
    <location>
        <begin position="1"/>
        <end position="35"/>
    </location>
</feature>
<reference evidence="2" key="1">
    <citation type="journal article" date="2014" name="Front. Microbiol.">
        <title>High frequency of phylogenetically diverse reductive dehalogenase-homologous genes in deep subseafloor sedimentary metagenomes.</title>
        <authorList>
            <person name="Kawai M."/>
            <person name="Futagami T."/>
            <person name="Toyoda A."/>
            <person name="Takaki Y."/>
            <person name="Nishi S."/>
            <person name="Hori S."/>
            <person name="Arai W."/>
            <person name="Tsubouchi T."/>
            <person name="Morono Y."/>
            <person name="Uchiyama I."/>
            <person name="Ito T."/>
            <person name="Fujiyama A."/>
            <person name="Inagaki F."/>
            <person name="Takami H."/>
        </authorList>
    </citation>
    <scope>NUCLEOTIDE SEQUENCE</scope>
    <source>
        <strain evidence="2">Expedition CK06-06</strain>
    </source>
</reference>
<dbReference type="EMBL" id="BARS01042451">
    <property type="protein sequence ID" value="GAG41676.1"/>
    <property type="molecule type" value="Genomic_DNA"/>
</dbReference>
<organism evidence="2">
    <name type="scientific">marine sediment metagenome</name>
    <dbReference type="NCBI Taxonomy" id="412755"/>
    <lineage>
        <taxon>unclassified sequences</taxon>
        <taxon>metagenomes</taxon>
        <taxon>ecological metagenomes</taxon>
    </lineage>
</organism>
<proteinExistence type="predicted"/>
<accession>X0YYW7</accession>
<keyword evidence="1" id="KW-0175">Coiled coil</keyword>
<name>X0YYW7_9ZZZZ</name>
<evidence type="ECO:0000313" key="2">
    <source>
        <dbReference type="EMBL" id="GAG41676.1"/>
    </source>
</evidence>
<dbReference type="AlphaFoldDB" id="X0YYW7"/>
<comment type="caution">
    <text evidence="2">The sequence shown here is derived from an EMBL/GenBank/DDBJ whole genome shotgun (WGS) entry which is preliminary data.</text>
</comment>